<protein>
    <submittedName>
        <fullName evidence="2">Uncharacterized protein</fullName>
    </submittedName>
</protein>
<proteinExistence type="predicted"/>
<reference evidence="2" key="2">
    <citation type="submission" date="2020-11" db="EMBL/GenBank/DDBJ databases">
        <authorList>
            <person name="McCartney M.A."/>
            <person name="Auch B."/>
            <person name="Kono T."/>
            <person name="Mallez S."/>
            <person name="Becker A."/>
            <person name="Gohl D.M."/>
            <person name="Silverstein K.A.T."/>
            <person name="Koren S."/>
            <person name="Bechman K.B."/>
            <person name="Herman A."/>
            <person name="Abrahante J.E."/>
            <person name="Garbe J."/>
        </authorList>
    </citation>
    <scope>NUCLEOTIDE SEQUENCE</scope>
    <source>
        <strain evidence="2">Duluth1</strain>
        <tissue evidence="2">Whole animal</tissue>
    </source>
</reference>
<dbReference type="AlphaFoldDB" id="A0A9D4JY40"/>
<evidence type="ECO:0000256" key="1">
    <source>
        <dbReference type="SAM" id="MobiDB-lite"/>
    </source>
</evidence>
<dbReference type="EMBL" id="JAIWYP010000005">
    <property type="protein sequence ID" value="KAH3827329.1"/>
    <property type="molecule type" value="Genomic_DNA"/>
</dbReference>
<evidence type="ECO:0000313" key="3">
    <source>
        <dbReference type="Proteomes" id="UP000828390"/>
    </source>
</evidence>
<reference evidence="2" key="1">
    <citation type="journal article" date="2019" name="bioRxiv">
        <title>The Genome of the Zebra Mussel, Dreissena polymorpha: A Resource for Invasive Species Research.</title>
        <authorList>
            <person name="McCartney M.A."/>
            <person name="Auch B."/>
            <person name="Kono T."/>
            <person name="Mallez S."/>
            <person name="Zhang Y."/>
            <person name="Obille A."/>
            <person name="Becker A."/>
            <person name="Abrahante J.E."/>
            <person name="Garbe J."/>
            <person name="Badalamenti J.P."/>
            <person name="Herman A."/>
            <person name="Mangelson H."/>
            <person name="Liachko I."/>
            <person name="Sullivan S."/>
            <person name="Sone E.D."/>
            <person name="Koren S."/>
            <person name="Silverstein K.A.T."/>
            <person name="Beckman K.B."/>
            <person name="Gohl D.M."/>
        </authorList>
    </citation>
    <scope>NUCLEOTIDE SEQUENCE</scope>
    <source>
        <strain evidence="2">Duluth1</strain>
        <tissue evidence="2">Whole animal</tissue>
    </source>
</reference>
<feature type="region of interest" description="Disordered" evidence="1">
    <location>
        <begin position="166"/>
        <end position="193"/>
    </location>
</feature>
<comment type="caution">
    <text evidence="2">The sequence shown here is derived from an EMBL/GenBank/DDBJ whole genome shotgun (WGS) entry which is preliminary data.</text>
</comment>
<gene>
    <name evidence="2" type="ORF">DPMN_129261</name>
</gene>
<name>A0A9D4JY40_DREPO</name>
<accession>A0A9D4JY40</accession>
<dbReference type="Proteomes" id="UP000828390">
    <property type="component" value="Unassembled WGS sequence"/>
</dbReference>
<evidence type="ECO:0000313" key="2">
    <source>
        <dbReference type="EMBL" id="KAH3827329.1"/>
    </source>
</evidence>
<keyword evidence="3" id="KW-1185">Reference proteome</keyword>
<sequence length="216" mass="23786">MAERTIDLGSAYFEEMKPLQQIVQTPFPHQYPSVQPTQVQTRSISQSQQPFPYQYPSVQPTGPYPQIQQPHPGQPMQFPPWLQGPPQIAFTYMRYPYPHWYPAQGQFLPFTSMQGHQGIGVQAGVANQGFAPAGTNVQPAALGEMVPENNAGRNQSQLLLEDEIKEGDLPLAESTPKTKAVPEDSNKFSSFHSPGYVTANQSVEVSPGQSTCEAAD</sequence>
<organism evidence="2 3">
    <name type="scientific">Dreissena polymorpha</name>
    <name type="common">Zebra mussel</name>
    <name type="synonym">Mytilus polymorpha</name>
    <dbReference type="NCBI Taxonomy" id="45954"/>
    <lineage>
        <taxon>Eukaryota</taxon>
        <taxon>Metazoa</taxon>
        <taxon>Spiralia</taxon>
        <taxon>Lophotrochozoa</taxon>
        <taxon>Mollusca</taxon>
        <taxon>Bivalvia</taxon>
        <taxon>Autobranchia</taxon>
        <taxon>Heteroconchia</taxon>
        <taxon>Euheterodonta</taxon>
        <taxon>Imparidentia</taxon>
        <taxon>Neoheterodontei</taxon>
        <taxon>Myida</taxon>
        <taxon>Dreissenoidea</taxon>
        <taxon>Dreissenidae</taxon>
        <taxon>Dreissena</taxon>
    </lineage>
</organism>